<dbReference type="AlphaFoldDB" id="A0A7J6WN12"/>
<dbReference type="Proteomes" id="UP000554482">
    <property type="component" value="Unassembled WGS sequence"/>
</dbReference>
<reference evidence="1 2" key="1">
    <citation type="submission" date="2020-06" db="EMBL/GenBank/DDBJ databases">
        <title>Transcriptomic and genomic resources for Thalictrum thalictroides and T. hernandezii: Facilitating candidate gene discovery in an emerging model plant lineage.</title>
        <authorList>
            <person name="Arias T."/>
            <person name="Riano-Pachon D.M."/>
            <person name="Di Stilio V.S."/>
        </authorList>
    </citation>
    <scope>NUCLEOTIDE SEQUENCE [LARGE SCALE GENOMIC DNA]</scope>
    <source>
        <strain evidence="2">cv. WT478/WT964</strain>
        <tissue evidence="1">Leaves</tissue>
    </source>
</reference>
<dbReference type="EMBL" id="JABWDY010012863">
    <property type="protein sequence ID" value="KAF5198771.1"/>
    <property type="molecule type" value="Genomic_DNA"/>
</dbReference>
<gene>
    <name evidence="1" type="ORF">FRX31_011641</name>
</gene>
<sequence>MTIAYIPTNIRFHFDYCSSKRFPNPRRRIDVDVIKPSISVTKILSFKDGGAKIVRVSHESPSYSSQKRIILLIKIFDSNSTQFLGKTYMFPIDEVHRSFVVVFGSPPKILLQFVQLFIYEFWDFKTGHMIGRNG</sequence>
<accession>A0A7J6WN12</accession>
<evidence type="ECO:0000313" key="1">
    <source>
        <dbReference type="EMBL" id="KAF5198771.1"/>
    </source>
</evidence>
<protein>
    <submittedName>
        <fullName evidence="1">Uncharacterized protein</fullName>
    </submittedName>
</protein>
<evidence type="ECO:0000313" key="2">
    <source>
        <dbReference type="Proteomes" id="UP000554482"/>
    </source>
</evidence>
<name>A0A7J6WN12_THATH</name>
<organism evidence="1 2">
    <name type="scientific">Thalictrum thalictroides</name>
    <name type="common">Rue-anemone</name>
    <name type="synonym">Anemone thalictroides</name>
    <dbReference type="NCBI Taxonomy" id="46969"/>
    <lineage>
        <taxon>Eukaryota</taxon>
        <taxon>Viridiplantae</taxon>
        <taxon>Streptophyta</taxon>
        <taxon>Embryophyta</taxon>
        <taxon>Tracheophyta</taxon>
        <taxon>Spermatophyta</taxon>
        <taxon>Magnoliopsida</taxon>
        <taxon>Ranunculales</taxon>
        <taxon>Ranunculaceae</taxon>
        <taxon>Thalictroideae</taxon>
        <taxon>Thalictrum</taxon>
    </lineage>
</organism>
<comment type="caution">
    <text evidence="1">The sequence shown here is derived from an EMBL/GenBank/DDBJ whole genome shotgun (WGS) entry which is preliminary data.</text>
</comment>
<keyword evidence="2" id="KW-1185">Reference proteome</keyword>
<proteinExistence type="predicted"/>